<reference evidence="9" key="2">
    <citation type="submission" date="2020-04" db="EMBL/GenBank/DDBJ databases">
        <authorList>
            <consortium name="NCBI Genome Project"/>
        </authorList>
    </citation>
    <scope>NUCLEOTIDE SEQUENCE</scope>
    <source>
        <strain evidence="9">CBS 781.70</strain>
    </source>
</reference>
<reference evidence="7 9" key="1">
    <citation type="submission" date="2020-01" db="EMBL/GenBank/DDBJ databases">
        <authorList>
            <consortium name="DOE Joint Genome Institute"/>
            <person name="Haridas S."/>
            <person name="Albert R."/>
            <person name="Binder M."/>
            <person name="Bloem J."/>
            <person name="Labutti K."/>
            <person name="Salamov A."/>
            <person name="Andreopoulos B."/>
            <person name="Baker S.E."/>
            <person name="Barry K."/>
            <person name="Bills G."/>
            <person name="Bluhm B.H."/>
            <person name="Cannon C."/>
            <person name="Castanera R."/>
            <person name="Culley D.E."/>
            <person name="Daum C."/>
            <person name="Ezra D."/>
            <person name="Gonzalez J.B."/>
            <person name="Henrissat B."/>
            <person name="Kuo A."/>
            <person name="Liang C."/>
            <person name="Lipzen A."/>
            <person name="Lutzoni F."/>
            <person name="Magnuson J."/>
            <person name="Mondo S."/>
            <person name="Nolan M."/>
            <person name="Ohm R."/>
            <person name="Pangilinan J."/>
            <person name="Park H.-J."/>
            <person name="Ramirez L."/>
            <person name="Alfaro M."/>
            <person name="Sun H."/>
            <person name="Tritt A."/>
            <person name="Yoshinaga Y."/>
            <person name="Zwiers L.-H."/>
            <person name="Turgeon B.G."/>
            <person name="Goodwin S.B."/>
            <person name="Spatafora J.W."/>
            <person name="Crous P.W."/>
            <person name="Grigoriev I.V."/>
        </authorList>
    </citation>
    <scope>NUCLEOTIDE SEQUENCE</scope>
    <source>
        <strain evidence="7 9">CBS 781.70</strain>
    </source>
</reference>
<dbReference type="AlphaFoldDB" id="A0A6G1GGD0"/>
<evidence type="ECO:0000313" key="8">
    <source>
        <dbReference type="Proteomes" id="UP000504638"/>
    </source>
</evidence>
<evidence type="ECO:0000259" key="6">
    <source>
        <dbReference type="Pfam" id="PF11698"/>
    </source>
</evidence>
<dbReference type="PIRSF" id="PIRSF032184">
    <property type="entry name" value="ATPase_V1_H"/>
    <property type="match status" value="1"/>
</dbReference>
<dbReference type="GO" id="GO:0000221">
    <property type="term" value="C:vacuolar proton-transporting V-type ATPase, V1 domain"/>
    <property type="evidence" value="ECO:0007669"/>
    <property type="project" value="UniProtKB-UniRule"/>
</dbReference>
<dbReference type="Gene3D" id="1.25.10.10">
    <property type="entry name" value="Leucine-rich Repeat Variant"/>
    <property type="match status" value="1"/>
</dbReference>
<dbReference type="OrthoDB" id="10263554at2759"/>
<comment type="similarity">
    <text evidence="1 5">Belongs to the V-ATPase H subunit family.</text>
</comment>
<evidence type="ECO:0000256" key="4">
    <source>
        <dbReference type="ARBA" id="ARBA00023065"/>
    </source>
</evidence>
<dbReference type="FunFam" id="1.25.40.150:FF:000002">
    <property type="entry name" value="V-type proton ATPase subunit H"/>
    <property type="match status" value="1"/>
</dbReference>
<dbReference type="InterPro" id="IPR011989">
    <property type="entry name" value="ARM-like"/>
</dbReference>
<evidence type="ECO:0000313" key="9">
    <source>
        <dbReference type="RefSeq" id="XP_033538617.1"/>
    </source>
</evidence>
<dbReference type="PANTHER" id="PTHR10698">
    <property type="entry name" value="V-TYPE PROTON ATPASE SUBUNIT H"/>
    <property type="match status" value="1"/>
</dbReference>
<accession>A0A6G1GGD0</accession>
<dbReference type="Proteomes" id="UP000504638">
    <property type="component" value="Unplaced"/>
</dbReference>
<evidence type="ECO:0000256" key="2">
    <source>
        <dbReference type="ARBA" id="ARBA00022448"/>
    </source>
</evidence>
<evidence type="ECO:0000256" key="5">
    <source>
        <dbReference type="PIRNR" id="PIRNR032184"/>
    </source>
</evidence>
<dbReference type="GeneID" id="54422198"/>
<evidence type="ECO:0000256" key="1">
    <source>
        <dbReference type="ARBA" id="ARBA00008613"/>
    </source>
</evidence>
<gene>
    <name evidence="7 9" type="ORF">P152DRAFT_478048</name>
</gene>
<evidence type="ECO:0000313" key="7">
    <source>
        <dbReference type="EMBL" id="KAF1816986.1"/>
    </source>
</evidence>
<evidence type="ECO:0000256" key="3">
    <source>
        <dbReference type="ARBA" id="ARBA00022781"/>
    </source>
</evidence>
<dbReference type="Pfam" id="PF11698">
    <property type="entry name" value="V-ATPase_H_C"/>
    <property type="match status" value="1"/>
</dbReference>
<feature type="domain" description="ATPase V1 complex subunit H C-terminal" evidence="6">
    <location>
        <begin position="349"/>
        <end position="464"/>
    </location>
</feature>
<keyword evidence="8" id="KW-1185">Reference proteome</keyword>
<protein>
    <recommendedName>
        <fullName evidence="5">V-type proton ATPase subunit H</fullName>
    </recommendedName>
</protein>
<dbReference type="InterPro" id="IPR016024">
    <property type="entry name" value="ARM-type_fold"/>
</dbReference>
<dbReference type="Gene3D" id="1.25.40.150">
    <property type="entry name" value="V-type ATPase, subunit H, C-terminal domain"/>
    <property type="match status" value="1"/>
</dbReference>
<keyword evidence="2 5" id="KW-0813">Transport</keyword>
<dbReference type="PANTHER" id="PTHR10698:SF0">
    <property type="entry name" value="V-TYPE PROTON ATPASE SUBUNIT H"/>
    <property type="match status" value="1"/>
</dbReference>
<keyword evidence="4 5" id="KW-0406">Ion transport</keyword>
<dbReference type="GO" id="GO:0000329">
    <property type="term" value="C:fungal-type vacuole membrane"/>
    <property type="evidence" value="ECO:0007669"/>
    <property type="project" value="TreeGrafter"/>
</dbReference>
<dbReference type="Pfam" id="PF03224">
    <property type="entry name" value="V-ATPase_H_N"/>
    <property type="match status" value="1"/>
</dbReference>
<dbReference type="InterPro" id="IPR038497">
    <property type="entry name" value="ATPase_V1-cplx_hsu_C_sf"/>
</dbReference>
<dbReference type="InterPro" id="IPR004908">
    <property type="entry name" value="ATPase_V1-cplx_hsu"/>
</dbReference>
<dbReference type="SUPFAM" id="SSF48371">
    <property type="entry name" value="ARM repeat"/>
    <property type="match status" value="1"/>
</dbReference>
<dbReference type="RefSeq" id="XP_033538617.1">
    <property type="nucleotide sequence ID" value="XM_033681628.1"/>
</dbReference>
<keyword evidence="3 5" id="KW-0375">Hydrogen ion transport</keyword>
<comment type="function">
    <text evidence="5">Subunit of the V1 complex of vacuolar(H+)-ATPase (V-ATPase), a multisubunit enzyme composed of a peripheral complex (V1) that hydrolyzes ATP and a membrane integral complex (V0) that translocates protons. V-ATPase is responsible for acidifying and maintaining the pH of intracellular compartments.</text>
</comment>
<proteinExistence type="inferred from homology"/>
<reference evidence="9" key="3">
    <citation type="submission" date="2025-04" db="UniProtKB">
        <authorList>
            <consortium name="RefSeq"/>
        </authorList>
    </citation>
    <scope>IDENTIFICATION</scope>
    <source>
        <strain evidence="9">CBS 781.70</strain>
    </source>
</reference>
<name>A0A6G1GGD0_9PEZI</name>
<dbReference type="InterPro" id="IPR011987">
    <property type="entry name" value="ATPase_V1-cplx_hsu_C"/>
</dbReference>
<dbReference type="EMBL" id="ML975149">
    <property type="protein sequence ID" value="KAF1816986.1"/>
    <property type="molecule type" value="Genomic_DNA"/>
</dbReference>
<sequence length="470" mass="51919">MADPAAYILSLQNNIRQRPISWEGAVRAKTISDADLKAIKSIDKVRTEQRKETIESDSKTYCSLLLGGGGQRSIFESAAKRQDIIQYMLVLAGDVLEDVPEFAETLIKHPDPYAHLLPFLKQPSNLEEPIALLASTLITRLLSPAIDTKGAPKVSETLPVVYKYLSSLSKTSDAGLQDIAVQHYTNLLKNTASRKIFWDLRSETVAPLFEILKTAGGAASKDSSSILSTPTAASVGGVSLQLLYHVLFVIWKLSFDGETLGDGLDDEYDLIPLYVSLVRISPKEKTTRLLLATLVNLLNSNPASLLPAAALAHLHPAVKSVQSRHLTDPELLDDLATLLTLLEDHAKSQTTFDLYAAEVRGGHLRWSPPHRSAMFWAENARRVLEENRGELPQQLAEILGRDWEGDTQVLAIGCNDVACLVKEVPEARSKLERWGLKGRVMALMEHRDGLVRSESLRALGEWFRYTGTLN</sequence>
<dbReference type="GO" id="GO:0046961">
    <property type="term" value="F:proton-transporting ATPase activity, rotational mechanism"/>
    <property type="evidence" value="ECO:0007669"/>
    <property type="project" value="UniProtKB-UniRule"/>
</dbReference>
<organism evidence="7">
    <name type="scientific">Eremomyces bilateralis CBS 781.70</name>
    <dbReference type="NCBI Taxonomy" id="1392243"/>
    <lineage>
        <taxon>Eukaryota</taxon>
        <taxon>Fungi</taxon>
        <taxon>Dikarya</taxon>
        <taxon>Ascomycota</taxon>
        <taxon>Pezizomycotina</taxon>
        <taxon>Dothideomycetes</taxon>
        <taxon>Dothideomycetes incertae sedis</taxon>
        <taxon>Eremomycetales</taxon>
        <taxon>Eremomycetaceae</taxon>
        <taxon>Eremomyces</taxon>
    </lineage>
</organism>
<comment type="subunit">
    <text evidence="5">V-ATPase is a heteromultimeric enzyme made up of two complexes: the ATP-hydrolytic V1 complex and the proton translocation V0 complex.</text>
</comment>